<dbReference type="InterPro" id="IPR017438">
    <property type="entry name" value="ATP-NAD_kinase_N"/>
</dbReference>
<keyword evidence="2" id="KW-0418">Kinase</keyword>
<keyword evidence="2" id="KW-0808">Transferase</keyword>
<organism evidence="2">
    <name type="scientific">uncultured spirochete</name>
    <dbReference type="NCBI Taxonomy" id="156406"/>
    <lineage>
        <taxon>Bacteria</taxon>
        <taxon>Pseudomonadati</taxon>
        <taxon>Spirochaetota</taxon>
        <taxon>Spirochaetia</taxon>
        <taxon>Spirochaetales</taxon>
        <taxon>environmental samples</taxon>
    </lineage>
</organism>
<dbReference type="SUPFAM" id="SSF111331">
    <property type="entry name" value="NAD kinase/diacylglycerol kinase-like"/>
    <property type="match status" value="1"/>
</dbReference>
<evidence type="ECO:0000313" key="2">
    <source>
        <dbReference type="EMBL" id="SLM18927.1"/>
    </source>
</evidence>
<gene>
    <name evidence="2" type="ORF">SPIRO4BDMA_50442</name>
</gene>
<dbReference type="PROSITE" id="PS50146">
    <property type="entry name" value="DAGK"/>
    <property type="match status" value="1"/>
</dbReference>
<dbReference type="Gene3D" id="3.40.50.10330">
    <property type="entry name" value="Probable inorganic polyphosphate/atp-NAD kinase, domain 1"/>
    <property type="match status" value="1"/>
</dbReference>
<protein>
    <submittedName>
        <fullName evidence="2">Diacylglycerol kinase</fullName>
    </submittedName>
</protein>
<sequence length="353" mass="39575">MKPDDLAEGLNTIFAHSPVFQDKSLIVDVIANPKAGGFSRIHHSKKRFNELKEIVKRSLSLPERTSPFSLKMHLTERCGHAAAIVQRILDRSPSNGKDSYHLIVTAGGDGTSLETAERLTRLPESEKNRFGIVRLPFGTGNDGSEGRNLLVALERFLGPAMFERRPALRVTPSEEGGSLPRYSFNIASIGLDAYVADMTNRLKHNFPGDSYKFWVDVGTLFYDRVYNVVDMGLKAWNEEKLMVDSNEPRLLIAMGASGNRQYGSNKNILPNEYNCVAVAQTSLFRKLLIKGPIEHGRHEKIPELMHFTADKLLIEYSERIPLQCDGETVILAKCDFPLIIERLHDVYNVLVPA</sequence>
<dbReference type="Gene3D" id="2.60.200.40">
    <property type="match status" value="1"/>
</dbReference>
<dbReference type="Pfam" id="PF00781">
    <property type="entry name" value="DAGK_cat"/>
    <property type="match status" value="1"/>
</dbReference>
<dbReference type="GO" id="GO:0016301">
    <property type="term" value="F:kinase activity"/>
    <property type="evidence" value="ECO:0007669"/>
    <property type="project" value="UniProtKB-KW"/>
</dbReference>
<accession>A0A3P3XRP0</accession>
<reference evidence="2" key="1">
    <citation type="submission" date="2017-02" db="EMBL/GenBank/DDBJ databases">
        <authorList>
            <person name="Regsiter A."/>
            <person name="William W."/>
        </authorList>
    </citation>
    <scope>NUCLEOTIDE SEQUENCE</scope>
    <source>
        <strain evidence="2">BdmA 4</strain>
    </source>
</reference>
<name>A0A3P3XRP0_9SPIR</name>
<proteinExistence type="predicted"/>
<feature type="domain" description="DAGKc" evidence="1">
    <location>
        <begin position="22"/>
        <end position="142"/>
    </location>
</feature>
<dbReference type="EMBL" id="FWDO01000005">
    <property type="protein sequence ID" value="SLM18927.1"/>
    <property type="molecule type" value="Genomic_DNA"/>
</dbReference>
<dbReference type="InterPro" id="IPR001206">
    <property type="entry name" value="Diacylglycerol_kinase_cat_dom"/>
</dbReference>
<evidence type="ECO:0000259" key="1">
    <source>
        <dbReference type="PROSITE" id="PS50146"/>
    </source>
</evidence>
<dbReference type="AlphaFoldDB" id="A0A3P3XRP0"/>
<dbReference type="InterPro" id="IPR016064">
    <property type="entry name" value="NAD/diacylglycerol_kinase_sf"/>
</dbReference>